<feature type="domain" description="PKS/mFAS DH" evidence="8">
    <location>
        <begin position="226"/>
        <end position="495"/>
    </location>
</feature>
<dbReference type="GO" id="GO:0031177">
    <property type="term" value="F:phosphopantetheine binding"/>
    <property type="evidence" value="ECO:0007669"/>
    <property type="project" value="InterPro"/>
</dbReference>
<dbReference type="Pfam" id="PF21089">
    <property type="entry name" value="PKS_DH_N"/>
    <property type="match status" value="1"/>
</dbReference>
<dbReference type="InterPro" id="IPR016035">
    <property type="entry name" value="Acyl_Trfase/lysoPLipase"/>
</dbReference>
<dbReference type="eggNOG" id="COG3321">
    <property type="taxonomic scope" value="Bacteria"/>
</dbReference>
<dbReference type="FunFam" id="1.10.1200.10:FF:000007">
    <property type="entry name" value="Probable polyketide synthase pks17"/>
    <property type="match status" value="1"/>
</dbReference>
<keyword evidence="1" id="KW-0596">Phosphopantetheine</keyword>
<dbReference type="SMART" id="SM00824">
    <property type="entry name" value="PKS_TE"/>
    <property type="match status" value="1"/>
</dbReference>
<evidence type="ECO:0000256" key="4">
    <source>
        <dbReference type="ARBA" id="ARBA00022737"/>
    </source>
</evidence>
<dbReference type="InterPro" id="IPR020806">
    <property type="entry name" value="PKS_PP-bd"/>
</dbReference>
<dbReference type="InterPro" id="IPR055123">
    <property type="entry name" value="SpnB-like_Rossmann"/>
</dbReference>
<dbReference type="eggNOG" id="COG3319">
    <property type="taxonomic scope" value="Bacteria"/>
</dbReference>
<sequence>MRERIGKWSDVLAVAAVNSPGSCAVAGDPATLDKMVAEFEAEGVRARRIPGVDTAGHSPQVDGLREQLLADMAPVLPTSSQVPFFSTVTGELFDTAGMGAEYWYRNMREPVEFEAALRAALPGTAVVVEVSPHPVLSVAISEVIEDAASEAGVVGSLRRDEGGLDRVARSLGEAWTHGAPVDWSSVVPSGALVDLPTYPFQRQRYWLDVPEVAGDPAGYGLGAADHPLLGAVVALADSDGLLLTGRLSLRTHDWLADHAVWDTVLLPGTAFVELAAHAGARVGCEAVEDLTLEAPLLFTDDAVSVQITVGAPDDTGARPVSIHSRADDDEPWTRHATGTLTATPATPDFDLTAWPPPGAEPVDVTALYPELAAAGLAYGPVFQGLRAAWRDGTDVCAEVALPEDTAAAGFGLHPALLDAALHATAATAGAEDSGRMSLPFAWRGVRVHATGAGALRVRLSPVDGGVALRVADAAGLPVATVEQLAVRPVTPDQLLPAASPLRDALFQLDWVPLTAGAADTRPLDTHVVPASAEGSAAEATALTGLVLSRLQEWLADPATADRRLAVVTRGAAAVAGSDATDLAHAAVWGLVRSAQSEHPDRLVLVDLEADTGVEAVVPTALATGEPQVAVRGGTPHGPRLARPAAPEEGAGWSFTPGGTVLVTGALGTIGALVARHLVTAHGVRHLLLTSRRGAAAPGAAELVAELADLGATATVAACDTADREAVDALIASVPAEHPLTAVVHSAGVLDDGVLTDLTPESLERVMRPKAHAALNLHESTKDLDLTAFVLFSSAAGVFGNPGQANYAAANAFLDAFAAHRRSLGLPATSVAWGYWADRSGMTGDLVDADLDRIARAGIGAITTGEGLSLFDAVGALDSSARDRALLAPVKLDLPALRAQAGPLGVPPLLSGLIRALPQRTTAAPAGADALRRRLAGVPDAERGPVVLAFVREQVAAVLGMTGPEAVAPTAAFPELGFDSLTAVELRNRLGAAAGVRLPTTVVFEHPTPAALAEHLAGLVTDAPGATRAPVGEASTFGPMAKKAIDAKRLQEFVGLLVMASSFRPTFTDPAEVGRPQALVPVAAGPAEVPTLVCVPSVLAMSGPHEYARFAAALRGTRPVSALPLPGFLPGERMPATIDALIRSLADTLLRDLGGAPFALAAHSSGGPIAHALAGHLETLGSPPSALALIDTYPRNQKVFNGIQPKLADGMAGEDNGVGGDLRMTAMGGYFDMFGTWNAKPITTPTLLLRAADPLPAWRRDSAWRATWKLDHTSEETPGDHFSMMDEHAATTALRVHEWVTTQS</sequence>
<dbReference type="Gene3D" id="3.10.129.110">
    <property type="entry name" value="Polyketide synthase dehydratase"/>
    <property type="match status" value="1"/>
</dbReference>
<dbReference type="EC" id="2.3.1.39" evidence="9"/>
<dbReference type="PATRIC" id="fig|909613.9.peg.2672"/>
<dbReference type="SUPFAM" id="SSF53474">
    <property type="entry name" value="alpha/beta-Hydrolases"/>
    <property type="match status" value="1"/>
</dbReference>
<dbReference type="SMART" id="SM00822">
    <property type="entry name" value="PKS_KR"/>
    <property type="match status" value="1"/>
</dbReference>
<dbReference type="SMART" id="SM01294">
    <property type="entry name" value="PKS_PP_betabranch"/>
    <property type="match status" value="1"/>
</dbReference>
<keyword evidence="10" id="KW-1185">Reference proteome</keyword>
<dbReference type="InterPro" id="IPR001031">
    <property type="entry name" value="Thioesterase"/>
</dbReference>
<feature type="region of interest" description="Disordered" evidence="6">
    <location>
        <begin position="628"/>
        <end position="649"/>
    </location>
</feature>
<dbReference type="InterPro" id="IPR013968">
    <property type="entry name" value="PKS_KR"/>
</dbReference>
<dbReference type="InterPro" id="IPR049900">
    <property type="entry name" value="PKS_mFAS_DH"/>
</dbReference>
<keyword evidence="2" id="KW-0597">Phosphoprotein</keyword>
<keyword evidence="4" id="KW-0677">Repeat</keyword>
<dbReference type="InterPro" id="IPR014043">
    <property type="entry name" value="Acyl_transferase_dom"/>
</dbReference>
<name>W7INP7_9PSEU</name>
<dbReference type="PANTHER" id="PTHR43775">
    <property type="entry name" value="FATTY ACID SYNTHASE"/>
    <property type="match status" value="1"/>
</dbReference>
<dbReference type="InterPro" id="IPR006162">
    <property type="entry name" value="Ppantetheine_attach_site"/>
</dbReference>
<dbReference type="InterPro" id="IPR050091">
    <property type="entry name" value="PKS_NRPS_Biosynth_Enz"/>
</dbReference>
<dbReference type="InterPro" id="IPR020802">
    <property type="entry name" value="TesA-like"/>
</dbReference>
<evidence type="ECO:0000256" key="1">
    <source>
        <dbReference type="ARBA" id="ARBA00022450"/>
    </source>
</evidence>
<dbReference type="PANTHER" id="PTHR43775:SF51">
    <property type="entry name" value="INACTIVE PHENOLPHTHIOCEROL SYNTHESIS POLYKETIDE SYNTHASE TYPE I PKS1-RELATED"/>
    <property type="match status" value="1"/>
</dbReference>
<dbReference type="Gene3D" id="1.10.1200.10">
    <property type="entry name" value="ACP-like"/>
    <property type="match status" value="1"/>
</dbReference>
<feature type="region of interest" description="N-terminal hotdog fold" evidence="5">
    <location>
        <begin position="226"/>
        <end position="347"/>
    </location>
</feature>
<dbReference type="Pfam" id="PF00550">
    <property type="entry name" value="PP-binding"/>
    <property type="match status" value="1"/>
</dbReference>
<dbReference type="Gene3D" id="3.30.70.3290">
    <property type="match status" value="1"/>
</dbReference>
<reference evidence="9 10" key="1">
    <citation type="journal article" date="2014" name="Genome Announc.">
        <title>Draft Genome Sequence of the Antitrypanosomally Active Sponge-Associated Bacterium Actinokineospora sp. Strain EG49.</title>
        <authorList>
            <person name="Harjes J."/>
            <person name="Ryu T."/>
            <person name="Abdelmohsen U.R."/>
            <person name="Moitinho-Silva L."/>
            <person name="Horn H."/>
            <person name="Ravasi T."/>
            <person name="Hentschel U."/>
        </authorList>
    </citation>
    <scope>NUCLEOTIDE SEQUENCE [LARGE SCALE GENOMIC DNA]</scope>
    <source>
        <strain evidence="9 10">EG49</strain>
    </source>
</reference>
<dbReference type="GO" id="GO:0004314">
    <property type="term" value="F:[acyl-carrier-protein] S-malonyltransferase activity"/>
    <property type="evidence" value="ECO:0007669"/>
    <property type="project" value="UniProtKB-EC"/>
</dbReference>
<comment type="caution">
    <text evidence="9">The sequence shown here is derived from an EMBL/GenBank/DDBJ whole genome shotgun (WGS) entry which is preliminary data.</text>
</comment>
<dbReference type="GO" id="GO:0006633">
    <property type="term" value="P:fatty acid biosynthetic process"/>
    <property type="evidence" value="ECO:0007669"/>
    <property type="project" value="TreeGrafter"/>
</dbReference>
<dbReference type="GO" id="GO:0004312">
    <property type="term" value="F:fatty acid synthase activity"/>
    <property type="evidence" value="ECO:0007669"/>
    <property type="project" value="TreeGrafter"/>
</dbReference>
<evidence type="ECO:0000259" key="8">
    <source>
        <dbReference type="PROSITE" id="PS52019"/>
    </source>
</evidence>
<gene>
    <name evidence="9" type="ORF">UO65_2672</name>
</gene>
<dbReference type="SMART" id="SM00826">
    <property type="entry name" value="PKS_DH"/>
    <property type="match status" value="1"/>
</dbReference>
<dbReference type="Gene3D" id="3.40.50.720">
    <property type="entry name" value="NAD(P)-binding Rossmann-like Domain"/>
    <property type="match status" value="1"/>
</dbReference>
<dbReference type="Proteomes" id="UP000019277">
    <property type="component" value="Unassembled WGS sequence"/>
</dbReference>
<dbReference type="InterPro" id="IPR049551">
    <property type="entry name" value="PKS_DH_C"/>
</dbReference>
<evidence type="ECO:0000256" key="2">
    <source>
        <dbReference type="ARBA" id="ARBA00022553"/>
    </source>
</evidence>
<dbReference type="SUPFAM" id="SSF47336">
    <property type="entry name" value="ACP-like"/>
    <property type="match status" value="1"/>
</dbReference>
<keyword evidence="9" id="KW-0012">Acyltransferase</keyword>
<dbReference type="CDD" id="cd08956">
    <property type="entry name" value="KR_3_FAS_SDR_x"/>
    <property type="match status" value="1"/>
</dbReference>
<feature type="active site" description="Proton acceptor; for dehydratase activity" evidence="5">
    <location>
        <position position="258"/>
    </location>
</feature>
<dbReference type="Pfam" id="PF00975">
    <property type="entry name" value="Thioesterase"/>
    <property type="match status" value="1"/>
</dbReference>
<dbReference type="Pfam" id="PF08659">
    <property type="entry name" value="KR"/>
    <property type="match status" value="1"/>
</dbReference>
<dbReference type="SMART" id="SM00827">
    <property type="entry name" value="PKS_AT"/>
    <property type="match status" value="1"/>
</dbReference>
<dbReference type="EMBL" id="AYXG01000093">
    <property type="protein sequence ID" value="EWC62023.1"/>
    <property type="molecule type" value="Genomic_DNA"/>
</dbReference>
<dbReference type="PROSITE" id="PS00012">
    <property type="entry name" value="PHOSPHOPANTETHEINE"/>
    <property type="match status" value="1"/>
</dbReference>
<dbReference type="InterPro" id="IPR020807">
    <property type="entry name" value="PKS_DH"/>
</dbReference>
<evidence type="ECO:0000256" key="6">
    <source>
        <dbReference type="SAM" id="MobiDB-lite"/>
    </source>
</evidence>
<dbReference type="InterPro" id="IPR009081">
    <property type="entry name" value="PP-bd_ACP"/>
</dbReference>
<dbReference type="Gene3D" id="3.40.50.1820">
    <property type="entry name" value="alpha/beta hydrolase"/>
    <property type="match status" value="1"/>
</dbReference>
<proteinExistence type="predicted"/>
<dbReference type="PROSITE" id="PS50075">
    <property type="entry name" value="CARRIER"/>
    <property type="match status" value="1"/>
</dbReference>
<evidence type="ECO:0000313" key="9">
    <source>
        <dbReference type="EMBL" id="EWC62023.1"/>
    </source>
</evidence>
<feature type="region of interest" description="C-terminal hotdog fold" evidence="5">
    <location>
        <begin position="359"/>
        <end position="495"/>
    </location>
</feature>
<dbReference type="InterPro" id="IPR057326">
    <property type="entry name" value="KR_dom"/>
</dbReference>
<keyword evidence="3 9" id="KW-0808">Transferase</keyword>
<dbReference type="Gene3D" id="3.40.366.10">
    <property type="entry name" value="Malonyl-Coenzyme A Acyl Carrier Protein, domain 2"/>
    <property type="match status" value="1"/>
</dbReference>
<dbReference type="InterPro" id="IPR001227">
    <property type="entry name" value="Ac_transferase_dom_sf"/>
</dbReference>
<accession>W7INP7</accession>
<dbReference type="Pfam" id="PF00698">
    <property type="entry name" value="Acyl_transf_1"/>
    <property type="match status" value="1"/>
</dbReference>
<dbReference type="InterPro" id="IPR036736">
    <property type="entry name" value="ACP-like_sf"/>
</dbReference>
<evidence type="ECO:0000256" key="3">
    <source>
        <dbReference type="ARBA" id="ARBA00022679"/>
    </source>
</evidence>
<feature type="active site" description="Proton donor; for dehydratase activity" evidence="5">
    <location>
        <position position="418"/>
    </location>
</feature>
<dbReference type="Pfam" id="PF22953">
    <property type="entry name" value="SpnB_Rossmann"/>
    <property type="match status" value="1"/>
</dbReference>
<dbReference type="InterPro" id="IPR029058">
    <property type="entry name" value="AB_hydrolase_fold"/>
</dbReference>
<dbReference type="PROSITE" id="PS52019">
    <property type="entry name" value="PKS_MFAS_DH"/>
    <property type="match status" value="1"/>
</dbReference>
<dbReference type="Pfam" id="PF14765">
    <property type="entry name" value="PS-DH"/>
    <property type="match status" value="1"/>
</dbReference>
<dbReference type="InterPro" id="IPR036291">
    <property type="entry name" value="NAD(P)-bd_dom_sf"/>
</dbReference>
<dbReference type="SMART" id="SM00823">
    <property type="entry name" value="PKS_PP"/>
    <property type="match status" value="1"/>
</dbReference>
<feature type="domain" description="Carrier" evidence="7">
    <location>
        <begin position="944"/>
        <end position="1019"/>
    </location>
</feature>
<protein>
    <submittedName>
        <fullName evidence="9">Malonyl CoA-acyl carrier protein transacylase</fullName>
        <ecNumber evidence="9">2.3.1.39</ecNumber>
    </submittedName>
</protein>
<dbReference type="InterPro" id="IPR049552">
    <property type="entry name" value="PKS_DH_N"/>
</dbReference>
<dbReference type="InterPro" id="IPR042104">
    <property type="entry name" value="PKS_dehydratase_sf"/>
</dbReference>
<dbReference type="SUPFAM" id="SSF52151">
    <property type="entry name" value="FabD/lysophospholipase-like"/>
    <property type="match status" value="1"/>
</dbReference>
<organism evidence="9 10">
    <name type="scientific">Actinokineospora spheciospongiae</name>
    <dbReference type="NCBI Taxonomy" id="909613"/>
    <lineage>
        <taxon>Bacteria</taxon>
        <taxon>Bacillati</taxon>
        <taxon>Actinomycetota</taxon>
        <taxon>Actinomycetes</taxon>
        <taxon>Pseudonocardiales</taxon>
        <taxon>Pseudonocardiaceae</taxon>
        <taxon>Actinokineospora</taxon>
    </lineage>
</organism>
<evidence type="ECO:0000313" key="10">
    <source>
        <dbReference type="Proteomes" id="UP000019277"/>
    </source>
</evidence>
<evidence type="ECO:0000256" key="5">
    <source>
        <dbReference type="PROSITE-ProRule" id="PRU01363"/>
    </source>
</evidence>
<evidence type="ECO:0000259" key="7">
    <source>
        <dbReference type="PROSITE" id="PS50075"/>
    </source>
</evidence>
<dbReference type="SUPFAM" id="SSF51735">
    <property type="entry name" value="NAD(P)-binding Rossmann-fold domains"/>
    <property type="match status" value="2"/>
</dbReference>
<dbReference type="STRING" id="909613.UO65_2672"/>